<dbReference type="RefSeq" id="WP_146905799.1">
    <property type="nucleotide sequence ID" value="NZ_BJYS01000072.1"/>
</dbReference>
<gene>
    <name evidence="1" type="ORF">AAE02nite_51510</name>
</gene>
<keyword evidence="2" id="KW-1185">Reference proteome</keyword>
<dbReference type="Proteomes" id="UP000321532">
    <property type="component" value="Unassembled WGS sequence"/>
</dbReference>
<organism evidence="1 2">
    <name type="scientific">Adhaeribacter aerolatus</name>
    <dbReference type="NCBI Taxonomy" id="670289"/>
    <lineage>
        <taxon>Bacteria</taxon>
        <taxon>Pseudomonadati</taxon>
        <taxon>Bacteroidota</taxon>
        <taxon>Cytophagia</taxon>
        <taxon>Cytophagales</taxon>
        <taxon>Hymenobacteraceae</taxon>
        <taxon>Adhaeribacter</taxon>
    </lineage>
</organism>
<name>A0A512B6S0_9BACT</name>
<proteinExistence type="predicted"/>
<protein>
    <recommendedName>
        <fullName evidence="3">DUF5666 domain-containing protein</fullName>
    </recommendedName>
</protein>
<evidence type="ECO:0008006" key="3">
    <source>
        <dbReference type="Google" id="ProtNLM"/>
    </source>
</evidence>
<evidence type="ECO:0000313" key="2">
    <source>
        <dbReference type="Proteomes" id="UP000321532"/>
    </source>
</evidence>
<comment type="caution">
    <text evidence="1">The sequence shown here is derived from an EMBL/GenBank/DDBJ whole genome shotgun (WGS) entry which is preliminary data.</text>
</comment>
<evidence type="ECO:0000313" key="1">
    <source>
        <dbReference type="EMBL" id="GEO07487.1"/>
    </source>
</evidence>
<reference evidence="1 2" key="1">
    <citation type="submission" date="2019-07" db="EMBL/GenBank/DDBJ databases">
        <title>Whole genome shotgun sequence of Adhaeribacter aerolatus NBRC 106133.</title>
        <authorList>
            <person name="Hosoyama A."/>
            <person name="Uohara A."/>
            <person name="Ohji S."/>
            <person name="Ichikawa N."/>
        </authorList>
    </citation>
    <scope>NUCLEOTIDE SEQUENCE [LARGE SCALE GENOMIC DNA]</scope>
    <source>
        <strain evidence="1 2">NBRC 106133</strain>
    </source>
</reference>
<sequence length="103" mass="11106">MIKLLQIFNLGMLFVLISLVLGCATPKAFSAQGTVTAIERGKDGYTALLTDQKGQRFNAVISRVNLAQSGGYQELNIGDKVTVYGDTTRLGNVLSVKVSQLKK</sequence>
<dbReference type="EMBL" id="BJYS01000072">
    <property type="protein sequence ID" value="GEO07487.1"/>
    <property type="molecule type" value="Genomic_DNA"/>
</dbReference>
<dbReference type="PROSITE" id="PS51257">
    <property type="entry name" value="PROKAR_LIPOPROTEIN"/>
    <property type="match status" value="1"/>
</dbReference>
<dbReference type="AlphaFoldDB" id="A0A512B6S0"/>
<dbReference type="OrthoDB" id="962222at2"/>
<accession>A0A512B6S0</accession>